<protein>
    <submittedName>
        <fullName evidence="1">Uncharacterized protein</fullName>
    </submittedName>
</protein>
<name>A0A4C1WGJ9_EUMVA</name>
<gene>
    <name evidence="1" type="ORF">EVAR_37404_1</name>
</gene>
<proteinExistence type="predicted"/>
<sequence length="86" mass="10260">MHASAYLTPEYKSRARALQREVKARVREVFVTSRRRSTFGVDLRDLKTLQKFKNQKGTEPGPYKQQSNNALLRHYWRYWAQCLTRA</sequence>
<dbReference type="Proteomes" id="UP000299102">
    <property type="component" value="Unassembled WGS sequence"/>
</dbReference>
<organism evidence="1 2">
    <name type="scientific">Eumeta variegata</name>
    <name type="common">Bagworm moth</name>
    <name type="synonym">Eumeta japonica</name>
    <dbReference type="NCBI Taxonomy" id="151549"/>
    <lineage>
        <taxon>Eukaryota</taxon>
        <taxon>Metazoa</taxon>
        <taxon>Ecdysozoa</taxon>
        <taxon>Arthropoda</taxon>
        <taxon>Hexapoda</taxon>
        <taxon>Insecta</taxon>
        <taxon>Pterygota</taxon>
        <taxon>Neoptera</taxon>
        <taxon>Endopterygota</taxon>
        <taxon>Lepidoptera</taxon>
        <taxon>Glossata</taxon>
        <taxon>Ditrysia</taxon>
        <taxon>Tineoidea</taxon>
        <taxon>Psychidae</taxon>
        <taxon>Oiketicinae</taxon>
        <taxon>Eumeta</taxon>
    </lineage>
</organism>
<evidence type="ECO:0000313" key="1">
    <source>
        <dbReference type="EMBL" id="GBP49622.1"/>
    </source>
</evidence>
<keyword evidence="2" id="KW-1185">Reference proteome</keyword>
<dbReference type="AlphaFoldDB" id="A0A4C1WGJ9"/>
<accession>A0A4C1WGJ9</accession>
<dbReference type="EMBL" id="BGZK01000549">
    <property type="protein sequence ID" value="GBP49622.1"/>
    <property type="molecule type" value="Genomic_DNA"/>
</dbReference>
<reference evidence="1 2" key="1">
    <citation type="journal article" date="2019" name="Commun. Biol.">
        <title>The bagworm genome reveals a unique fibroin gene that provides high tensile strength.</title>
        <authorList>
            <person name="Kono N."/>
            <person name="Nakamura H."/>
            <person name="Ohtoshi R."/>
            <person name="Tomita M."/>
            <person name="Numata K."/>
            <person name="Arakawa K."/>
        </authorList>
    </citation>
    <scope>NUCLEOTIDE SEQUENCE [LARGE SCALE GENOMIC DNA]</scope>
</reference>
<comment type="caution">
    <text evidence="1">The sequence shown here is derived from an EMBL/GenBank/DDBJ whole genome shotgun (WGS) entry which is preliminary data.</text>
</comment>
<evidence type="ECO:0000313" key="2">
    <source>
        <dbReference type="Proteomes" id="UP000299102"/>
    </source>
</evidence>